<keyword evidence="1" id="KW-1133">Transmembrane helix</keyword>
<keyword evidence="1" id="KW-0472">Membrane</keyword>
<keyword evidence="3" id="KW-0378">Hydrolase</keyword>
<dbReference type="Proteomes" id="UP000184164">
    <property type="component" value="Unassembled WGS sequence"/>
</dbReference>
<dbReference type="InterPro" id="IPR006103">
    <property type="entry name" value="Glyco_hydro_2_cat"/>
</dbReference>
<evidence type="ECO:0000313" key="3">
    <source>
        <dbReference type="EMBL" id="SHF44004.1"/>
    </source>
</evidence>
<keyword evidence="4" id="KW-1185">Reference proteome</keyword>
<keyword evidence="1" id="KW-0812">Transmembrane</keyword>
<accession>A0A1M5BN73</accession>
<dbReference type="Pfam" id="PF02836">
    <property type="entry name" value="Glyco_hydro_2_C"/>
    <property type="match status" value="1"/>
</dbReference>
<name>A0A1M5BN73_9BACT</name>
<dbReference type="GO" id="GO:0004553">
    <property type="term" value="F:hydrolase activity, hydrolyzing O-glycosyl compounds"/>
    <property type="evidence" value="ECO:0007669"/>
    <property type="project" value="InterPro"/>
</dbReference>
<dbReference type="EMBL" id="FQUM01000005">
    <property type="protein sequence ID" value="SHF44004.1"/>
    <property type="molecule type" value="Genomic_DNA"/>
</dbReference>
<protein>
    <submittedName>
        <fullName evidence="3">Glycosyl hydrolases family 2, TIM barrel domain</fullName>
    </submittedName>
</protein>
<sequence>MKFKLIIYTSLTFLTLILLGFFSLRNLNKNKPVDETRKVYIKKTRDGYQLFRNGNPFFIQGAGGDSYFKELAECGGNTIRLYDTLNLASKLDEAHKYNLAVIVDLPLYRFETSYNQYLIKEDVDLLKQEIQAIVKQHKNHPALLMWNLGNEIQYPVVFAKNRIAQNTDDVVEIFRVLFQRKKFIRTFNELIEFIHTEDPEHPVTTSVATNKFWKKLLNIHLYSPKIDIIGYNIFAPPQIIKSQLDKLSKLIHLKPFYISEWGIEGPWAQEKTSWGAPIETTSTNKGKQYKDNYSFFTNHYSQSLGSAVFFWGQKQERTHTWFNIFDEDGRKSQAYCELQKIWKKSSTSFEPPDIKYMLVNKKGAKDNMVFLPNSLNKAEVLLNSKIDSALQIHWEIHEEGWNYEGGGAKHKITKKISVRFEQIKNNEVTFLAPEHEGPYRIFAYVYDKDGYFATTNTPFYVLKKK</sequence>
<proteinExistence type="predicted"/>
<dbReference type="SUPFAM" id="SSF51445">
    <property type="entry name" value="(Trans)glycosidases"/>
    <property type="match status" value="1"/>
</dbReference>
<feature type="transmembrane region" description="Helical" evidence="1">
    <location>
        <begin position="6"/>
        <end position="24"/>
    </location>
</feature>
<reference evidence="3 4" key="1">
    <citation type="submission" date="2016-11" db="EMBL/GenBank/DDBJ databases">
        <authorList>
            <person name="Jaros S."/>
            <person name="Januszkiewicz K."/>
            <person name="Wedrychowicz H."/>
        </authorList>
    </citation>
    <scope>NUCLEOTIDE SEQUENCE [LARGE SCALE GENOMIC DNA]</scope>
    <source>
        <strain evidence="3 4">DSM 26910</strain>
    </source>
</reference>
<feature type="domain" description="Glycoside hydrolase family 2 catalytic" evidence="2">
    <location>
        <begin position="127"/>
        <end position="182"/>
    </location>
</feature>
<organism evidence="3 4">
    <name type="scientific">Mariniphaga anaerophila</name>
    <dbReference type="NCBI Taxonomy" id="1484053"/>
    <lineage>
        <taxon>Bacteria</taxon>
        <taxon>Pseudomonadati</taxon>
        <taxon>Bacteroidota</taxon>
        <taxon>Bacteroidia</taxon>
        <taxon>Marinilabiliales</taxon>
        <taxon>Prolixibacteraceae</taxon>
        <taxon>Mariniphaga</taxon>
    </lineage>
</organism>
<dbReference type="AlphaFoldDB" id="A0A1M5BN73"/>
<dbReference type="STRING" id="1484053.SAMN05444274_105226"/>
<dbReference type="Gene3D" id="3.20.20.80">
    <property type="entry name" value="Glycosidases"/>
    <property type="match status" value="1"/>
</dbReference>
<evidence type="ECO:0000259" key="2">
    <source>
        <dbReference type="Pfam" id="PF02836"/>
    </source>
</evidence>
<gene>
    <name evidence="3" type="ORF">SAMN05444274_105226</name>
</gene>
<dbReference type="GO" id="GO:0005975">
    <property type="term" value="P:carbohydrate metabolic process"/>
    <property type="evidence" value="ECO:0007669"/>
    <property type="project" value="InterPro"/>
</dbReference>
<dbReference type="OrthoDB" id="9801077at2"/>
<evidence type="ECO:0000313" key="4">
    <source>
        <dbReference type="Proteomes" id="UP000184164"/>
    </source>
</evidence>
<dbReference type="RefSeq" id="WP_083570740.1">
    <property type="nucleotide sequence ID" value="NZ_FQUM01000005.1"/>
</dbReference>
<evidence type="ECO:0000256" key="1">
    <source>
        <dbReference type="SAM" id="Phobius"/>
    </source>
</evidence>
<dbReference type="InterPro" id="IPR017853">
    <property type="entry name" value="GH"/>
</dbReference>